<dbReference type="InterPro" id="IPR001873">
    <property type="entry name" value="ENaC"/>
</dbReference>
<dbReference type="OMA" id="NNCESAP"/>
<name>R7TNM1_CAPTE</name>
<dbReference type="PANTHER" id="PTHR11690">
    <property type="entry name" value="AMILORIDE-SENSITIVE SODIUM CHANNEL-RELATED"/>
    <property type="match status" value="1"/>
</dbReference>
<dbReference type="OrthoDB" id="6262926at2759"/>
<feature type="transmembrane region" description="Helical" evidence="12">
    <location>
        <begin position="488"/>
        <end position="511"/>
    </location>
</feature>
<evidence type="ECO:0000256" key="10">
    <source>
        <dbReference type="ARBA" id="ARBA00023303"/>
    </source>
</evidence>
<evidence type="ECO:0000313" key="13">
    <source>
        <dbReference type="EMBL" id="ELT95142.1"/>
    </source>
</evidence>
<keyword evidence="2 11" id="KW-0813">Transport</keyword>
<dbReference type="AlphaFoldDB" id="R7TNM1"/>
<keyword evidence="8 12" id="KW-0472">Membrane</keyword>
<keyword evidence="7 11" id="KW-0406">Ion transport</keyword>
<keyword evidence="9 11" id="KW-0739">Sodium transport</keyword>
<evidence type="ECO:0000256" key="8">
    <source>
        <dbReference type="ARBA" id="ARBA00023136"/>
    </source>
</evidence>
<evidence type="ECO:0000256" key="7">
    <source>
        <dbReference type="ARBA" id="ARBA00023065"/>
    </source>
</evidence>
<evidence type="ECO:0000256" key="2">
    <source>
        <dbReference type="ARBA" id="ARBA00022448"/>
    </source>
</evidence>
<sequence>MEPWPGDVREVTLACLKTTSIKGVPRALKVESVLLKIVWCFFILGFFIAAVYLVHLQVVEYSKYPTIINFNEILASEDLIKKWKIFPSILFCNLKPVHIKDNASVYNLMDYLGDVTINMTRFRRQQEQVSPEVESAFEHLYKVQGYYDFLGTATASSYGQTAEQFVVSCTLTSKIGGIVVPCGEVADVDQLVSPTYINCYSITMTKESIMKFKPELISVILHLGDADDYIHTDFSHVSNDLQSSGVMMQLYTENIDLVRLGTRLEPGTLTTSHFLIGKRERLAAPYGSCASESQFPMLHLSSGNPLPYTKKRCDSACSQSVVSERCKCLMSDAYAVHTEEEINLPFCGSARELFEERLEAVMCAQKALQDSARDCGTKCPSVCNELVVSSSTTSSNWPRHSQKLGFYKSEIAGRSFEYKYLEYKELGNNLTSQNVHETLRKLTKLDKIERNFLKLDAIMADTVISEISTKRKVSFWDLMSSVASFLNMFSGITLIVFVEILDYGVHLFYLLSHRQKRETTKAPNGQATTDNYEFNVHL</sequence>
<dbReference type="GO" id="GO:0015280">
    <property type="term" value="F:ligand-gated sodium channel activity"/>
    <property type="evidence" value="ECO:0007669"/>
    <property type="project" value="TreeGrafter"/>
</dbReference>
<dbReference type="GO" id="GO:0005886">
    <property type="term" value="C:plasma membrane"/>
    <property type="evidence" value="ECO:0007669"/>
    <property type="project" value="TreeGrafter"/>
</dbReference>
<evidence type="ECO:0000313" key="14">
    <source>
        <dbReference type="EnsemblMetazoa" id="CapteP203032"/>
    </source>
</evidence>
<dbReference type="PRINTS" id="PR01078">
    <property type="entry name" value="AMINACHANNEL"/>
</dbReference>
<dbReference type="HOGENOM" id="CLU_020415_2_0_1"/>
<dbReference type="EMBL" id="KB309217">
    <property type="protein sequence ID" value="ELT95142.1"/>
    <property type="molecule type" value="Genomic_DNA"/>
</dbReference>
<reference evidence="13 15" key="2">
    <citation type="journal article" date="2013" name="Nature">
        <title>Insights into bilaterian evolution from three spiralian genomes.</title>
        <authorList>
            <person name="Simakov O."/>
            <person name="Marletaz F."/>
            <person name="Cho S.J."/>
            <person name="Edsinger-Gonzales E."/>
            <person name="Havlak P."/>
            <person name="Hellsten U."/>
            <person name="Kuo D.H."/>
            <person name="Larsson T."/>
            <person name="Lv J."/>
            <person name="Arendt D."/>
            <person name="Savage R."/>
            <person name="Osoegawa K."/>
            <person name="de Jong P."/>
            <person name="Grimwood J."/>
            <person name="Chapman J.A."/>
            <person name="Shapiro H."/>
            <person name="Aerts A."/>
            <person name="Otillar R.P."/>
            <person name="Terry A.Y."/>
            <person name="Boore J.L."/>
            <person name="Grigoriev I.V."/>
            <person name="Lindberg D.R."/>
            <person name="Seaver E.C."/>
            <person name="Weisblat D.A."/>
            <person name="Putnam N.H."/>
            <person name="Rokhsar D.S."/>
        </authorList>
    </citation>
    <scope>NUCLEOTIDE SEQUENCE</scope>
    <source>
        <strain evidence="13 15">I ESC-2004</strain>
    </source>
</reference>
<evidence type="ECO:0000256" key="9">
    <source>
        <dbReference type="ARBA" id="ARBA00023201"/>
    </source>
</evidence>
<evidence type="ECO:0000256" key="6">
    <source>
        <dbReference type="ARBA" id="ARBA00023053"/>
    </source>
</evidence>
<keyword evidence="10 11" id="KW-0407">Ion channel</keyword>
<protein>
    <submittedName>
        <fullName evidence="13 14">Uncharacterized protein</fullName>
    </submittedName>
</protein>
<dbReference type="EMBL" id="AMQN01002457">
    <property type="status" value="NOT_ANNOTATED_CDS"/>
    <property type="molecule type" value="Genomic_DNA"/>
</dbReference>
<keyword evidence="4 11" id="KW-0812">Transmembrane</keyword>
<evidence type="ECO:0000256" key="3">
    <source>
        <dbReference type="ARBA" id="ARBA00022461"/>
    </source>
</evidence>
<comment type="subcellular location">
    <subcellularLocation>
        <location evidence="1">Membrane</location>
        <topology evidence="1">Multi-pass membrane protein</topology>
    </subcellularLocation>
</comment>
<dbReference type="PANTHER" id="PTHR11690:SF248">
    <property type="entry name" value="PICKPOCKET 17, ISOFORM A"/>
    <property type="match status" value="1"/>
</dbReference>
<keyword evidence="15" id="KW-1185">Reference proteome</keyword>
<evidence type="ECO:0000313" key="15">
    <source>
        <dbReference type="Proteomes" id="UP000014760"/>
    </source>
</evidence>
<evidence type="ECO:0000256" key="12">
    <source>
        <dbReference type="SAM" id="Phobius"/>
    </source>
</evidence>
<dbReference type="Pfam" id="PF00858">
    <property type="entry name" value="ASC"/>
    <property type="match status" value="1"/>
</dbReference>
<keyword evidence="5 12" id="KW-1133">Transmembrane helix</keyword>
<dbReference type="EnsemblMetazoa" id="CapteT203032">
    <property type="protein sequence ID" value="CapteP203032"/>
    <property type="gene ID" value="CapteG203032"/>
</dbReference>
<keyword evidence="3 11" id="KW-0894">Sodium channel</keyword>
<reference evidence="15" key="1">
    <citation type="submission" date="2012-12" db="EMBL/GenBank/DDBJ databases">
        <authorList>
            <person name="Hellsten U."/>
            <person name="Grimwood J."/>
            <person name="Chapman J.A."/>
            <person name="Shapiro H."/>
            <person name="Aerts A."/>
            <person name="Otillar R.P."/>
            <person name="Terry A.Y."/>
            <person name="Boore J.L."/>
            <person name="Simakov O."/>
            <person name="Marletaz F."/>
            <person name="Cho S.-J."/>
            <person name="Edsinger-Gonzales E."/>
            <person name="Havlak P."/>
            <person name="Kuo D.-H."/>
            <person name="Larsson T."/>
            <person name="Lv J."/>
            <person name="Arendt D."/>
            <person name="Savage R."/>
            <person name="Osoegawa K."/>
            <person name="de Jong P."/>
            <person name="Lindberg D.R."/>
            <person name="Seaver E.C."/>
            <person name="Weisblat D.A."/>
            <person name="Putnam N.H."/>
            <person name="Grigoriev I.V."/>
            <person name="Rokhsar D.S."/>
        </authorList>
    </citation>
    <scope>NUCLEOTIDE SEQUENCE</scope>
    <source>
        <strain evidence="15">I ESC-2004</strain>
    </source>
</reference>
<accession>R7TNM1</accession>
<keyword evidence="6" id="KW-0915">Sodium</keyword>
<feature type="transmembrane region" description="Helical" evidence="12">
    <location>
        <begin position="33"/>
        <end position="54"/>
    </location>
</feature>
<proteinExistence type="inferred from homology"/>
<reference evidence="14" key="3">
    <citation type="submission" date="2015-06" db="UniProtKB">
        <authorList>
            <consortium name="EnsemblMetazoa"/>
        </authorList>
    </citation>
    <scope>IDENTIFICATION</scope>
</reference>
<evidence type="ECO:0000256" key="4">
    <source>
        <dbReference type="ARBA" id="ARBA00022692"/>
    </source>
</evidence>
<gene>
    <name evidence="13" type="ORF">CAPTEDRAFT_203032</name>
</gene>
<evidence type="ECO:0000256" key="11">
    <source>
        <dbReference type="RuleBase" id="RU000679"/>
    </source>
</evidence>
<organism evidence="13">
    <name type="scientific">Capitella teleta</name>
    <name type="common">Polychaete worm</name>
    <dbReference type="NCBI Taxonomy" id="283909"/>
    <lineage>
        <taxon>Eukaryota</taxon>
        <taxon>Metazoa</taxon>
        <taxon>Spiralia</taxon>
        <taxon>Lophotrochozoa</taxon>
        <taxon>Annelida</taxon>
        <taxon>Polychaeta</taxon>
        <taxon>Sedentaria</taxon>
        <taxon>Scolecida</taxon>
        <taxon>Capitellidae</taxon>
        <taxon>Capitella</taxon>
    </lineage>
</organism>
<evidence type="ECO:0000256" key="1">
    <source>
        <dbReference type="ARBA" id="ARBA00004141"/>
    </source>
</evidence>
<evidence type="ECO:0000256" key="5">
    <source>
        <dbReference type="ARBA" id="ARBA00022989"/>
    </source>
</evidence>
<comment type="similarity">
    <text evidence="11">Belongs to the amiloride-sensitive sodium channel (TC 1.A.6) family.</text>
</comment>
<dbReference type="Proteomes" id="UP000014760">
    <property type="component" value="Unassembled WGS sequence"/>
</dbReference>